<gene>
    <name evidence="1" type="ORF">SAMN05444359_104176</name>
</gene>
<dbReference type="RefSeq" id="WP_090166099.1">
    <property type="nucleotide sequence ID" value="NZ_FOFB01000004.1"/>
</dbReference>
<reference evidence="2" key="1">
    <citation type="submission" date="2016-10" db="EMBL/GenBank/DDBJ databases">
        <authorList>
            <person name="Varghese N."/>
            <person name="Submissions S."/>
        </authorList>
    </citation>
    <scope>NUCLEOTIDE SEQUENCE [LARGE SCALE GENOMIC DNA]</scope>
    <source>
        <strain evidence="2">DSM 24740</strain>
    </source>
</reference>
<dbReference type="STRING" id="478744.SAMN05444359_104176"/>
<dbReference type="Pfam" id="PF11751">
    <property type="entry name" value="PorP_SprF"/>
    <property type="match status" value="1"/>
</dbReference>
<name>A0A1H9CF32_9BACT</name>
<dbReference type="NCBIfam" id="TIGR03519">
    <property type="entry name" value="T9SS_PorP_fam"/>
    <property type="match status" value="1"/>
</dbReference>
<protein>
    <submittedName>
        <fullName evidence="1">Type IX secretion system membrane protein, PorP/SprF family</fullName>
    </submittedName>
</protein>
<sequence>MRLRLLLLLPILSLGFMVSGQQLSRYSMPWLDPVQFNPAYAGLDNSLSVTGTYRSQWNGLEGAPVGQRLSAHLPVYYLSGGFGVEVELDGLGARNLNSFGASYNYQLVRGQSVWSVGISARMLQLSLDGAALRTPTGNYEDPNTIIHNDDLLPTNQVNNSSVALGLGLFYQSPSLEGGLSARNLNAPVIAFPGLDYGLGRQYHAYLQLKLDLLSKWEVLPVAYAVSDGTQTQISGGARFRYQENIYAGLVYRGHSGPTSDALVITGGFNLNDKLTVAYAYDLTLSQLRSVEDGSHEITLKYNLHKRIGAGVPPPIIYYPRTKE</sequence>
<accession>A0A1H9CF32</accession>
<keyword evidence="2" id="KW-1185">Reference proteome</keyword>
<evidence type="ECO:0000313" key="2">
    <source>
        <dbReference type="Proteomes" id="UP000199021"/>
    </source>
</evidence>
<dbReference type="OrthoDB" id="626665at2"/>
<dbReference type="Proteomes" id="UP000199021">
    <property type="component" value="Unassembled WGS sequence"/>
</dbReference>
<dbReference type="AlphaFoldDB" id="A0A1H9CF32"/>
<proteinExistence type="predicted"/>
<evidence type="ECO:0000313" key="1">
    <source>
        <dbReference type="EMBL" id="SEP99850.1"/>
    </source>
</evidence>
<organism evidence="1 2">
    <name type="scientific">Neolewinella agarilytica</name>
    <dbReference type="NCBI Taxonomy" id="478744"/>
    <lineage>
        <taxon>Bacteria</taxon>
        <taxon>Pseudomonadati</taxon>
        <taxon>Bacteroidota</taxon>
        <taxon>Saprospiria</taxon>
        <taxon>Saprospirales</taxon>
        <taxon>Lewinellaceae</taxon>
        <taxon>Neolewinella</taxon>
    </lineage>
</organism>
<dbReference type="EMBL" id="FOFB01000004">
    <property type="protein sequence ID" value="SEP99850.1"/>
    <property type="molecule type" value="Genomic_DNA"/>
</dbReference>
<dbReference type="InterPro" id="IPR019861">
    <property type="entry name" value="PorP/SprF_Bacteroidetes"/>
</dbReference>
<dbReference type="InParanoid" id="A0A1H9CF32"/>